<keyword evidence="3" id="KW-1185">Reference proteome</keyword>
<reference evidence="2" key="1">
    <citation type="submission" date="2020-10" db="EMBL/GenBank/DDBJ databases">
        <authorList>
            <person name="Kusch S."/>
        </authorList>
    </citation>
    <scope>NUCLEOTIDE SEQUENCE</scope>
    <source>
        <strain evidence="2">SwB9</strain>
    </source>
</reference>
<dbReference type="AlphaFoldDB" id="A0A8H2VN75"/>
<name>A0A8H2VN75_9HELO</name>
<feature type="domain" description="F-box" evidence="1">
    <location>
        <begin position="33"/>
        <end position="79"/>
    </location>
</feature>
<dbReference type="EMBL" id="CAJHIA010000007">
    <property type="protein sequence ID" value="CAD6441717.1"/>
    <property type="molecule type" value="Genomic_DNA"/>
</dbReference>
<dbReference type="OrthoDB" id="3766406at2759"/>
<evidence type="ECO:0000259" key="1">
    <source>
        <dbReference type="PROSITE" id="PS50181"/>
    </source>
</evidence>
<gene>
    <name evidence="2" type="ORF">SCLTRI_LOCUS1508</name>
</gene>
<dbReference type="InterPro" id="IPR036047">
    <property type="entry name" value="F-box-like_dom_sf"/>
</dbReference>
<proteinExistence type="predicted"/>
<protein>
    <submittedName>
        <fullName evidence="2">898edf38-8044-4306-8af9-fbbc6d0d0132-CDS</fullName>
    </submittedName>
</protein>
<dbReference type="Pfam" id="PF00646">
    <property type="entry name" value="F-box"/>
    <property type="match status" value="1"/>
</dbReference>
<sequence>MKGQSSKVIMKYFKRIIPRSSRREPERPDALSSSSFKNIPSDVLLCILDYLPPHAAAAFSLTCTIFETQFGDKYVWQPQLFSSIEERDALLKLVATDLSGVVACSCCHRLRPVKNLYQYDGRKTNISQRKREVKRLAQFLESKNEHVSKYFTPTKEAPTCVELRWRYYRCILKPVIMTSQQGLVQMCHDVFRFIGESLIHRRQWVWMSLENLSASAFEGRSTNPFATFAVGPSNLQICPHIKLVEKITVGDFVQKGRCSECRTEFCLGFKHFDSRGYAFFVTIWKDLGNEPYETMMQSFESVERHDSRTDGLTYLAAHETTCAQDDAESRIQNHTQLLEISSNFEDRDKYNFDSIFQAKYEHQYQLFWVQWKFQMKKLKIPPSRGQTRNCSRQLDERNSFEVTPQDHPHRPLLYSIVRRFEKLLEF</sequence>
<comment type="caution">
    <text evidence="2">The sequence shown here is derived from an EMBL/GenBank/DDBJ whole genome shotgun (WGS) entry which is preliminary data.</text>
</comment>
<dbReference type="InterPro" id="IPR001810">
    <property type="entry name" value="F-box_dom"/>
</dbReference>
<accession>A0A8H2VN75</accession>
<dbReference type="Proteomes" id="UP000624404">
    <property type="component" value="Unassembled WGS sequence"/>
</dbReference>
<dbReference type="SUPFAM" id="SSF81383">
    <property type="entry name" value="F-box domain"/>
    <property type="match status" value="1"/>
</dbReference>
<organism evidence="2 3">
    <name type="scientific">Sclerotinia trifoliorum</name>
    <dbReference type="NCBI Taxonomy" id="28548"/>
    <lineage>
        <taxon>Eukaryota</taxon>
        <taxon>Fungi</taxon>
        <taxon>Dikarya</taxon>
        <taxon>Ascomycota</taxon>
        <taxon>Pezizomycotina</taxon>
        <taxon>Leotiomycetes</taxon>
        <taxon>Helotiales</taxon>
        <taxon>Sclerotiniaceae</taxon>
        <taxon>Sclerotinia</taxon>
    </lineage>
</organism>
<evidence type="ECO:0000313" key="2">
    <source>
        <dbReference type="EMBL" id="CAD6441717.1"/>
    </source>
</evidence>
<dbReference type="PROSITE" id="PS50181">
    <property type="entry name" value="FBOX"/>
    <property type="match status" value="1"/>
</dbReference>
<evidence type="ECO:0000313" key="3">
    <source>
        <dbReference type="Proteomes" id="UP000624404"/>
    </source>
</evidence>